<sequence length="56" mass="5901">MDSIEEVNRVRASLGLPLLPVPGGGPQFKRSKDAGSSSEDEEQGSTLESRQAQGDS</sequence>
<dbReference type="Proteomes" id="UP001590950">
    <property type="component" value="Unassembled WGS sequence"/>
</dbReference>
<evidence type="ECO:0000313" key="3">
    <source>
        <dbReference type="Proteomes" id="UP001590950"/>
    </source>
</evidence>
<reference evidence="2 3" key="1">
    <citation type="submission" date="2024-09" db="EMBL/GenBank/DDBJ databases">
        <title>Rethinking Asexuality: The Enigmatic Case of Functional Sexual Genes in Lepraria (Stereocaulaceae).</title>
        <authorList>
            <person name="Doellman M."/>
            <person name="Sun Y."/>
            <person name="Barcenas-Pena A."/>
            <person name="Lumbsch H.T."/>
            <person name="Grewe F."/>
        </authorList>
    </citation>
    <scope>NUCLEOTIDE SEQUENCE [LARGE SCALE GENOMIC DNA]</scope>
    <source>
        <strain evidence="2 3">Mercado 3170</strain>
    </source>
</reference>
<accession>A0ABR4ABR4</accession>
<keyword evidence="3" id="KW-1185">Reference proteome</keyword>
<dbReference type="Pfam" id="PF19252">
    <property type="entry name" value="HIND"/>
    <property type="match status" value="1"/>
</dbReference>
<feature type="region of interest" description="Disordered" evidence="1">
    <location>
        <begin position="13"/>
        <end position="56"/>
    </location>
</feature>
<evidence type="ECO:0000313" key="2">
    <source>
        <dbReference type="EMBL" id="KAL2040793.1"/>
    </source>
</evidence>
<comment type="caution">
    <text evidence="2">The sequence shown here is derived from an EMBL/GenBank/DDBJ whole genome shotgun (WGS) entry which is preliminary data.</text>
</comment>
<dbReference type="InterPro" id="IPR045347">
    <property type="entry name" value="HIND"/>
</dbReference>
<evidence type="ECO:0000256" key="1">
    <source>
        <dbReference type="SAM" id="MobiDB-lite"/>
    </source>
</evidence>
<organism evidence="2 3">
    <name type="scientific">Stereocaulon virgatum</name>
    <dbReference type="NCBI Taxonomy" id="373712"/>
    <lineage>
        <taxon>Eukaryota</taxon>
        <taxon>Fungi</taxon>
        <taxon>Dikarya</taxon>
        <taxon>Ascomycota</taxon>
        <taxon>Pezizomycotina</taxon>
        <taxon>Lecanoromycetes</taxon>
        <taxon>OSLEUM clade</taxon>
        <taxon>Lecanoromycetidae</taxon>
        <taxon>Lecanorales</taxon>
        <taxon>Lecanorineae</taxon>
        <taxon>Stereocaulaceae</taxon>
        <taxon>Stereocaulon</taxon>
    </lineage>
</organism>
<gene>
    <name evidence="2" type="ORF">N7G274_006251</name>
</gene>
<dbReference type="EMBL" id="JBEFKJ010000019">
    <property type="protein sequence ID" value="KAL2040793.1"/>
    <property type="molecule type" value="Genomic_DNA"/>
</dbReference>
<proteinExistence type="predicted"/>
<feature type="compositionally biased region" description="Polar residues" evidence="1">
    <location>
        <begin position="44"/>
        <end position="56"/>
    </location>
</feature>
<name>A0ABR4ABR4_9LECA</name>
<protein>
    <submittedName>
        <fullName evidence="2">Uncharacterized protein</fullName>
    </submittedName>
</protein>